<gene>
    <name evidence="2" type="ORF">UT27_C0002G0052</name>
</gene>
<dbReference type="AlphaFoldDB" id="A0A837HRE9"/>
<organism evidence="2 3">
    <name type="scientific">Candidatus Nomurabacteria bacterium GW2011_GWD2_39_12</name>
    <dbReference type="NCBI Taxonomy" id="1618759"/>
    <lineage>
        <taxon>Bacteria</taxon>
        <taxon>Candidatus Nomuraibacteriota</taxon>
    </lineage>
</organism>
<keyword evidence="1" id="KW-0812">Transmembrane</keyword>
<feature type="transmembrane region" description="Helical" evidence="1">
    <location>
        <begin position="29"/>
        <end position="46"/>
    </location>
</feature>
<dbReference type="Proteomes" id="UP000033998">
    <property type="component" value="Unassembled WGS sequence"/>
</dbReference>
<evidence type="ECO:0000313" key="2">
    <source>
        <dbReference type="EMBL" id="KKR02193.1"/>
    </source>
</evidence>
<dbReference type="EMBL" id="LBWE01000002">
    <property type="protein sequence ID" value="KKR02193.1"/>
    <property type="molecule type" value="Genomic_DNA"/>
</dbReference>
<evidence type="ECO:0000313" key="3">
    <source>
        <dbReference type="Proteomes" id="UP000033998"/>
    </source>
</evidence>
<protein>
    <submittedName>
        <fullName evidence="2">Uncharacterized protein</fullName>
    </submittedName>
</protein>
<keyword evidence="1" id="KW-0472">Membrane</keyword>
<comment type="caution">
    <text evidence="2">The sequence shown here is derived from an EMBL/GenBank/DDBJ whole genome shotgun (WGS) entry which is preliminary data.</text>
</comment>
<evidence type="ECO:0000256" key="1">
    <source>
        <dbReference type="SAM" id="Phobius"/>
    </source>
</evidence>
<sequence length="75" mass="8681">MKKAYILLVLGIWVAVLPYLGFPYSWKDILFTITGLGLICLSYIMYKESKKEEITPEKIFDNFSENLDSIGEEKI</sequence>
<keyword evidence="1" id="KW-1133">Transmembrane helix</keyword>
<reference evidence="2 3" key="1">
    <citation type="journal article" date="2015" name="Nature">
        <title>rRNA introns, odd ribosomes, and small enigmatic genomes across a large radiation of phyla.</title>
        <authorList>
            <person name="Brown C.T."/>
            <person name="Hug L.A."/>
            <person name="Thomas B.C."/>
            <person name="Sharon I."/>
            <person name="Castelle C.J."/>
            <person name="Singh A."/>
            <person name="Wilkins M.J."/>
            <person name="Williams K.H."/>
            <person name="Banfield J.F."/>
        </authorList>
    </citation>
    <scope>NUCLEOTIDE SEQUENCE [LARGE SCALE GENOMIC DNA]</scope>
</reference>
<accession>A0A837HRE9</accession>
<name>A0A837HRE9_9BACT</name>
<proteinExistence type="predicted"/>
<feature type="transmembrane region" description="Helical" evidence="1">
    <location>
        <begin position="5"/>
        <end position="23"/>
    </location>
</feature>